<dbReference type="RefSeq" id="WP_264321880.1">
    <property type="nucleotide sequence ID" value="NZ_JADEXN010000230.1"/>
</dbReference>
<dbReference type="EMBL" id="JADEXN010000230">
    <property type="protein sequence ID" value="MBE9041681.1"/>
    <property type="molecule type" value="Genomic_DNA"/>
</dbReference>
<comment type="caution">
    <text evidence="2">The sequence shown here is derived from an EMBL/GenBank/DDBJ whole genome shotgun (WGS) entry which is preliminary data.</text>
</comment>
<reference evidence="2" key="1">
    <citation type="submission" date="2020-10" db="EMBL/GenBank/DDBJ databases">
        <authorList>
            <person name="Castelo-Branco R."/>
            <person name="Eusebio N."/>
            <person name="Adriana R."/>
            <person name="Vieira A."/>
            <person name="Brugerolle De Fraissinette N."/>
            <person name="Rezende De Castro R."/>
            <person name="Schneider M.P."/>
            <person name="Vasconcelos V."/>
            <person name="Leao P.N."/>
        </authorList>
    </citation>
    <scope>NUCLEOTIDE SEQUENCE</scope>
    <source>
        <strain evidence="2">LEGE 11467</strain>
    </source>
</reference>
<protein>
    <submittedName>
        <fullName evidence="2">Uncharacterized protein</fullName>
    </submittedName>
</protein>
<feature type="transmembrane region" description="Helical" evidence="1">
    <location>
        <begin position="12"/>
        <end position="31"/>
    </location>
</feature>
<accession>A0A928ZAG6</accession>
<keyword evidence="1" id="KW-0812">Transmembrane</keyword>
<sequence>MLERTEPVSHFSILFKAFIFTVLVALMSGGIETKTPIKLSEFRSFLKGYSSGIAEMTCQQNACNLSDYVLRESDENLVLIKK</sequence>
<gene>
    <name evidence="2" type="ORF">IQ235_12910</name>
</gene>
<organism evidence="2 3">
    <name type="scientific">Zarconia navalis LEGE 11467</name>
    <dbReference type="NCBI Taxonomy" id="1828826"/>
    <lineage>
        <taxon>Bacteria</taxon>
        <taxon>Bacillati</taxon>
        <taxon>Cyanobacteriota</taxon>
        <taxon>Cyanophyceae</taxon>
        <taxon>Oscillatoriophycideae</taxon>
        <taxon>Oscillatoriales</taxon>
        <taxon>Oscillatoriales incertae sedis</taxon>
        <taxon>Zarconia</taxon>
        <taxon>Zarconia navalis</taxon>
    </lineage>
</organism>
<evidence type="ECO:0000313" key="2">
    <source>
        <dbReference type="EMBL" id="MBE9041681.1"/>
    </source>
</evidence>
<evidence type="ECO:0000256" key="1">
    <source>
        <dbReference type="SAM" id="Phobius"/>
    </source>
</evidence>
<dbReference type="Proteomes" id="UP000621799">
    <property type="component" value="Unassembled WGS sequence"/>
</dbReference>
<evidence type="ECO:0000313" key="3">
    <source>
        <dbReference type="Proteomes" id="UP000621799"/>
    </source>
</evidence>
<keyword evidence="1" id="KW-1133">Transmembrane helix</keyword>
<proteinExistence type="predicted"/>
<name>A0A928ZAG6_9CYAN</name>
<keyword evidence="1" id="KW-0472">Membrane</keyword>
<keyword evidence="3" id="KW-1185">Reference proteome</keyword>
<dbReference type="AlphaFoldDB" id="A0A928ZAG6"/>